<comment type="caution">
    <text evidence="2">The sequence shown here is derived from an EMBL/GenBank/DDBJ whole genome shotgun (WGS) entry which is preliminary data.</text>
</comment>
<dbReference type="RefSeq" id="WP_112093916.1">
    <property type="nucleotide sequence ID" value="NZ_QLOE01000004.1"/>
</dbReference>
<proteinExistence type="predicted"/>
<feature type="compositionally biased region" description="Low complexity" evidence="1">
    <location>
        <begin position="37"/>
        <end position="53"/>
    </location>
</feature>
<dbReference type="EMBL" id="QLOE01000004">
    <property type="protein sequence ID" value="RAO79228.1"/>
    <property type="molecule type" value="Genomic_DNA"/>
</dbReference>
<reference evidence="2 3" key="1">
    <citation type="submission" date="2018-06" db="EMBL/GenBank/DDBJ databases">
        <title>Draft genome sequence of hyperthermophilic methanogen Methanothermobacter tenebrarum sp. MCM-B 1447.</title>
        <authorList>
            <person name="Pore S.D."/>
            <person name="Dagar S."/>
            <person name="Dhakephalkar P.K."/>
        </authorList>
    </citation>
    <scope>NUCLEOTIDE SEQUENCE [LARGE SCALE GENOMIC DNA]</scope>
    <source>
        <strain evidence="2 3">MCM B 1447</strain>
    </source>
</reference>
<organism evidence="2 3">
    <name type="scientific">Methanothermobacter tenebrarum</name>
    <dbReference type="NCBI Taxonomy" id="680118"/>
    <lineage>
        <taxon>Archaea</taxon>
        <taxon>Methanobacteriati</taxon>
        <taxon>Methanobacteriota</taxon>
        <taxon>Methanomada group</taxon>
        <taxon>Methanobacteria</taxon>
        <taxon>Methanobacteriales</taxon>
        <taxon>Methanobacteriaceae</taxon>
        <taxon>Methanothermobacter</taxon>
    </lineage>
</organism>
<protein>
    <submittedName>
        <fullName evidence="2">Uncharacterized protein</fullName>
    </submittedName>
</protein>
<keyword evidence="3" id="KW-1185">Reference proteome</keyword>
<evidence type="ECO:0000256" key="1">
    <source>
        <dbReference type="SAM" id="MobiDB-lite"/>
    </source>
</evidence>
<name>A0A328P9H2_9EURY</name>
<dbReference type="AlphaFoldDB" id="A0A328P9H2"/>
<feature type="compositionally biased region" description="Polar residues" evidence="1">
    <location>
        <begin position="54"/>
        <end position="67"/>
    </location>
</feature>
<evidence type="ECO:0000313" key="3">
    <source>
        <dbReference type="Proteomes" id="UP000249782"/>
    </source>
</evidence>
<feature type="region of interest" description="Disordered" evidence="1">
    <location>
        <begin position="37"/>
        <end position="73"/>
    </location>
</feature>
<accession>A0A328P9H2</accession>
<dbReference type="Proteomes" id="UP000249782">
    <property type="component" value="Unassembled WGS sequence"/>
</dbReference>
<evidence type="ECO:0000313" key="2">
    <source>
        <dbReference type="EMBL" id="RAO79228.1"/>
    </source>
</evidence>
<sequence length="133" mass="14259">MDKTTKALFIVCLVLVGALGFTTGLLLQEKPILPSKTTKNTTITSNPNKTTSNVNNANKTNPTKSSGGSSGMISPEEAIDIVSAYGTENCYYDVYYDGRYYQVTVYDSKHPEYGAIGGATVDPYTGEIVRALG</sequence>
<gene>
    <name evidence="2" type="ORF">DPC56_04735</name>
</gene>